<dbReference type="InterPro" id="IPR037069">
    <property type="entry name" value="AcylCoA_DH/ox_N_sf"/>
</dbReference>
<feature type="domain" description="Acyl-CoA dehydrogenase/oxidase N-terminal" evidence="10">
    <location>
        <begin position="7"/>
        <end position="121"/>
    </location>
</feature>
<protein>
    <submittedName>
        <fullName evidence="11">Acyl-CoA dehydrogenase</fullName>
    </submittedName>
</protein>
<gene>
    <name evidence="11" type="ORF">EBN03_18610</name>
</gene>
<dbReference type="RefSeq" id="WP_122189318.1">
    <property type="nucleotide sequence ID" value="NZ_RFFH01000007.1"/>
</dbReference>
<accession>A0A3M2L6F3</accession>
<evidence type="ECO:0000259" key="9">
    <source>
        <dbReference type="Pfam" id="PF02770"/>
    </source>
</evidence>
<sequence length="384" mass="42366">MRRTLYTDDHEAYRTVVREYLQREVVPHMETWDEQHLVDRAAIRSAARNGVFALWVPEEYGGSGETDYRYQLVVKEEIARTRATSFGFTIGMQDDIILHYLLALATDEQKRRWLPGFATGDIIGAIAMTEPGTGSDLQGIKTTAVRAGDSWIINGQKTFISCGTSADIVVVAARTDAEAGSRGFSLFVVERGTPGFRSGSPLRKLGLQGQDTSELFFDDVVVPAANLLGTEGQGLIHLMANLVPERLGVIAGAYSDARAIFDQTVAYVKERKAFGKPLGGFQNTRFVLAELATELDVAEAYVDNVIRAYNAGELTPIDAAKGKWYLSDLQNRVIDRCLQLHGGYGFMMEYPVARAYADARIQSIYAGTNEIMKEIIGRELTGSR</sequence>
<evidence type="ECO:0000313" key="12">
    <source>
        <dbReference type="Proteomes" id="UP000279275"/>
    </source>
</evidence>
<dbReference type="EMBL" id="RFFH01000007">
    <property type="protein sequence ID" value="RMI31495.1"/>
    <property type="molecule type" value="Genomic_DNA"/>
</dbReference>
<dbReference type="PIRSF" id="PIRSF016578">
    <property type="entry name" value="HsaA"/>
    <property type="match status" value="1"/>
</dbReference>
<dbReference type="Gene3D" id="1.20.140.10">
    <property type="entry name" value="Butyryl-CoA Dehydrogenase, subunit A, domain 3"/>
    <property type="match status" value="1"/>
</dbReference>
<dbReference type="Gene3D" id="2.40.110.10">
    <property type="entry name" value="Butyryl-CoA Dehydrogenase, subunit A, domain 2"/>
    <property type="match status" value="1"/>
</dbReference>
<dbReference type="Pfam" id="PF00441">
    <property type="entry name" value="Acyl-CoA_dh_1"/>
    <property type="match status" value="1"/>
</dbReference>
<keyword evidence="3 7" id="KW-0285">Flavoprotein</keyword>
<dbReference type="InterPro" id="IPR009075">
    <property type="entry name" value="AcylCo_DH/oxidase_C"/>
</dbReference>
<dbReference type="InterPro" id="IPR006089">
    <property type="entry name" value="Acyl-CoA_DH_CS"/>
</dbReference>
<evidence type="ECO:0000256" key="2">
    <source>
        <dbReference type="ARBA" id="ARBA00009347"/>
    </source>
</evidence>
<evidence type="ECO:0000256" key="4">
    <source>
        <dbReference type="ARBA" id="ARBA00022827"/>
    </source>
</evidence>
<dbReference type="InterPro" id="IPR006091">
    <property type="entry name" value="Acyl-CoA_Oxase/DH_mid-dom"/>
</dbReference>
<proteinExistence type="inferred from homology"/>
<dbReference type="GO" id="GO:0003995">
    <property type="term" value="F:acyl-CoA dehydrogenase activity"/>
    <property type="evidence" value="ECO:0007669"/>
    <property type="project" value="InterPro"/>
</dbReference>
<dbReference type="FunFam" id="1.20.140.10:FF:000001">
    <property type="entry name" value="Acyl-CoA dehydrogenase"/>
    <property type="match status" value="1"/>
</dbReference>
<dbReference type="OrthoDB" id="8876745at2"/>
<dbReference type="Proteomes" id="UP000279275">
    <property type="component" value="Unassembled WGS sequence"/>
</dbReference>
<comment type="cofactor">
    <cofactor evidence="1 7">
        <name>FAD</name>
        <dbReference type="ChEBI" id="CHEBI:57692"/>
    </cofactor>
</comment>
<dbReference type="PROSITE" id="PS00073">
    <property type="entry name" value="ACYL_COA_DH_2"/>
    <property type="match status" value="1"/>
</dbReference>
<comment type="caution">
    <text evidence="11">The sequence shown here is derived from an EMBL/GenBank/DDBJ whole genome shotgun (WGS) entry which is preliminary data.</text>
</comment>
<dbReference type="Gene3D" id="1.10.540.10">
    <property type="entry name" value="Acyl-CoA dehydrogenase/oxidase, N-terminal domain"/>
    <property type="match status" value="1"/>
</dbReference>
<dbReference type="Pfam" id="PF02770">
    <property type="entry name" value="Acyl-CoA_dh_M"/>
    <property type="match status" value="1"/>
</dbReference>
<keyword evidence="12" id="KW-1185">Reference proteome</keyword>
<dbReference type="Pfam" id="PF02771">
    <property type="entry name" value="Acyl-CoA_dh_N"/>
    <property type="match status" value="1"/>
</dbReference>
<keyword evidence="5 7" id="KW-0560">Oxidoreductase</keyword>
<reference evidence="11 12" key="1">
    <citation type="submission" date="2018-10" db="EMBL/GenBank/DDBJ databases">
        <title>Isolation from cow dung.</title>
        <authorList>
            <person name="Ling L."/>
        </authorList>
    </citation>
    <scope>NUCLEOTIDE SEQUENCE [LARGE SCALE GENOMIC DNA]</scope>
    <source>
        <strain evidence="11 12">NEAU-LL90</strain>
    </source>
</reference>
<name>A0A3M2L6F3_9NOCA</name>
<evidence type="ECO:0000259" key="8">
    <source>
        <dbReference type="Pfam" id="PF00441"/>
    </source>
</evidence>
<evidence type="ECO:0000256" key="1">
    <source>
        <dbReference type="ARBA" id="ARBA00001974"/>
    </source>
</evidence>
<dbReference type="FunFam" id="2.40.110.10:FF:000002">
    <property type="entry name" value="Acyl-CoA dehydrogenase fadE12"/>
    <property type="match status" value="1"/>
</dbReference>
<comment type="similarity">
    <text evidence="2 7">Belongs to the acyl-CoA dehydrogenase family.</text>
</comment>
<organism evidence="11 12">
    <name type="scientific">Nocardia stercoris</name>
    <dbReference type="NCBI Taxonomy" id="2483361"/>
    <lineage>
        <taxon>Bacteria</taxon>
        <taxon>Bacillati</taxon>
        <taxon>Actinomycetota</taxon>
        <taxon>Actinomycetes</taxon>
        <taxon>Mycobacteriales</taxon>
        <taxon>Nocardiaceae</taxon>
        <taxon>Nocardia</taxon>
    </lineage>
</organism>
<dbReference type="GO" id="GO:0050660">
    <property type="term" value="F:flavin adenine dinucleotide binding"/>
    <property type="evidence" value="ECO:0007669"/>
    <property type="project" value="InterPro"/>
</dbReference>
<dbReference type="SUPFAM" id="SSF56645">
    <property type="entry name" value="Acyl-CoA dehydrogenase NM domain-like"/>
    <property type="match status" value="1"/>
</dbReference>
<evidence type="ECO:0000313" key="11">
    <source>
        <dbReference type="EMBL" id="RMI31495.1"/>
    </source>
</evidence>
<dbReference type="InterPro" id="IPR046373">
    <property type="entry name" value="Acyl-CoA_Oxase/DH_mid-dom_sf"/>
</dbReference>
<keyword evidence="4 7" id="KW-0274">FAD</keyword>
<evidence type="ECO:0000259" key="10">
    <source>
        <dbReference type="Pfam" id="PF02771"/>
    </source>
</evidence>
<evidence type="ECO:0000256" key="6">
    <source>
        <dbReference type="ARBA" id="ARBA00052546"/>
    </source>
</evidence>
<dbReference type="PANTHER" id="PTHR43884:SF12">
    <property type="entry name" value="ISOVALERYL-COA DEHYDROGENASE, MITOCHONDRIAL-RELATED"/>
    <property type="match status" value="1"/>
</dbReference>
<feature type="domain" description="Acyl-CoA dehydrogenase/oxidase C-terminal" evidence="8">
    <location>
        <begin position="232"/>
        <end position="380"/>
    </location>
</feature>
<dbReference type="InterPro" id="IPR013786">
    <property type="entry name" value="AcylCoA_DH/ox_N"/>
</dbReference>
<dbReference type="PANTHER" id="PTHR43884">
    <property type="entry name" value="ACYL-COA DEHYDROGENASE"/>
    <property type="match status" value="1"/>
</dbReference>
<comment type="catalytic activity">
    <reaction evidence="6">
        <text>a 2,3-saturated acyl-CoA + A = a 2,3-dehydroacyl-CoA + AH2</text>
        <dbReference type="Rhea" id="RHEA:48608"/>
        <dbReference type="ChEBI" id="CHEBI:13193"/>
        <dbReference type="ChEBI" id="CHEBI:17499"/>
        <dbReference type="ChEBI" id="CHEBI:60015"/>
        <dbReference type="ChEBI" id="CHEBI:65111"/>
    </reaction>
</comment>
<feature type="domain" description="Acyl-CoA oxidase/dehydrogenase middle" evidence="9">
    <location>
        <begin position="125"/>
        <end position="220"/>
    </location>
</feature>
<evidence type="ECO:0000256" key="3">
    <source>
        <dbReference type="ARBA" id="ARBA00022630"/>
    </source>
</evidence>
<dbReference type="InterPro" id="IPR009100">
    <property type="entry name" value="AcylCoA_DH/oxidase_NM_dom_sf"/>
</dbReference>
<dbReference type="InterPro" id="IPR036250">
    <property type="entry name" value="AcylCo_DH-like_C"/>
</dbReference>
<evidence type="ECO:0000256" key="7">
    <source>
        <dbReference type="RuleBase" id="RU362125"/>
    </source>
</evidence>
<dbReference type="SUPFAM" id="SSF47203">
    <property type="entry name" value="Acyl-CoA dehydrogenase C-terminal domain-like"/>
    <property type="match status" value="1"/>
</dbReference>
<dbReference type="AlphaFoldDB" id="A0A3M2L6F3"/>
<evidence type="ECO:0000256" key="5">
    <source>
        <dbReference type="ARBA" id="ARBA00023002"/>
    </source>
</evidence>